<protein>
    <submittedName>
        <fullName evidence="5 6">Response regulator</fullName>
    </submittedName>
</protein>
<dbReference type="STRING" id="1122619.GCA_000373745_01250"/>
<dbReference type="EMBL" id="CP065725">
    <property type="protein sequence ID" value="QPT41200.1"/>
    <property type="molecule type" value="Genomic_DNA"/>
</dbReference>
<keyword evidence="1 3" id="KW-0597">Phosphoprotein</keyword>
<dbReference type="EMBL" id="UGSB01000001">
    <property type="protein sequence ID" value="SUA54063.1"/>
    <property type="molecule type" value="Genomic_DNA"/>
</dbReference>
<dbReference type="Proteomes" id="UP000594903">
    <property type="component" value="Chromosome"/>
</dbReference>
<evidence type="ECO:0000313" key="7">
    <source>
        <dbReference type="Proteomes" id="UP000254603"/>
    </source>
</evidence>
<dbReference type="Pfam" id="PF00072">
    <property type="entry name" value="Response_reg"/>
    <property type="match status" value="1"/>
</dbReference>
<proteinExistence type="predicted"/>
<dbReference type="RefSeq" id="WP_018574435.1">
    <property type="nucleotide sequence ID" value="NZ_CP065725.1"/>
</dbReference>
<dbReference type="OrthoDB" id="9802426at2"/>
<evidence type="ECO:0000259" key="4">
    <source>
        <dbReference type="PROSITE" id="PS50110"/>
    </source>
</evidence>
<dbReference type="Proteomes" id="UP000254603">
    <property type="component" value="Unassembled WGS sequence"/>
</dbReference>
<dbReference type="Pfam" id="PF02954">
    <property type="entry name" value="HTH_8"/>
    <property type="match status" value="1"/>
</dbReference>
<organism evidence="6 7">
    <name type="scientific">Oligella ureolytica</name>
    <dbReference type="NCBI Taxonomy" id="90244"/>
    <lineage>
        <taxon>Bacteria</taxon>
        <taxon>Pseudomonadati</taxon>
        <taxon>Pseudomonadota</taxon>
        <taxon>Betaproteobacteria</taxon>
        <taxon>Burkholderiales</taxon>
        <taxon>Alcaligenaceae</taxon>
        <taxon>Oligella</taxon>
    </lineage>
</organism>
<evidence type="ECO:0000313" key="5">
    <source>
        <dbReference type="EMBL" id="QPT41200.1"/>
    </source>
</evidence>
<keyword evidence="8" id="KW-1185">Reference proteome</keyword>
<dbReference type="PANTHER" id="PTHR44591:SF14">
    <property type="entry name" value="PROTEIN PILG"/>
    <property type="match status" value="1"/>
</dbReference>
<dbReference type="AlphaFoldDB" id="A0A378XHB9"/>
<evidence type="ECO:0000313" key="8">
    <source>
        <dbReference type="Proteomes" id="UP000594903"/>
    </source>
</evidence>
<dbReference type="InterPro" id="IPR011006">
    <property type="entry name" value="CheY-like_superfamily"/>
</dbReference>
<dbReference type="InterPro" id="IPR050595">
    <property type="entry name" value="Bact_response_regulator"/>
</dbReference>
<feature type="domain" description="Response regulatory" evidence="4">
    <location>
        <begin position="6"/>
        <end position="118"/>
    </location>
</feature>
<name>A0A378XHB9_9BURK</name>
<dbReference type="GO" id="GO:0000160">
    <property type="term" value="P:phosphorelay signal transduction system"/>
    <property type="evidence" value="ECO:0007669"/>
    <property type="project" value="UniProtKB-KW"/>
</dbReference>
<reference evidence="5 8" key="2">
    <citation type="submission" date="2020-12" db="EMBL/GenBank/DDBJ databases">
        <title>FDA dAtabase for Regulatory Grade micrObial Sequences (FDA-ARGOS): Supporting development and validation of Infectious Disease Dx tests.</title>
        <authorList>
            <person name="Sproer C."/>
            <person name="Gronow S."/>
            <person name="Severitt S."/>
            <person name="Schroder I."/>
            <person name="Tallon L."/>
            <person name="Sadzewicz L."/>
            <person name="Zhao X."/>
            <person name="Boylan J."/>
            <person name="Ott S."/>
            <person name="Bowen H."/>
            <person name="Vavikolanu K."/>
            <person name="Mehta A."/>
            <person name="Aluvathingal J."/>
            <person name="Nadendla S."/>
            <person name="Lowell S."/>
            <person name="Myers T."/>
            <person name="Yan Y."/>
            <person name="Sichtig H."/>
        </authorList>
    </citation>
    <scope>NUCLEOTIDE SEQUENCE [LARGE SCALE GENOMIC DNA]</scope>
    <source>
        <strain evidence="5 8">FDAARGOS_872</strain>
    </source>
</reference>
<dbReference type="SMART" id="SM00448">
    <property type="entry name" value="REC"/>
    <property type="match status" value="1"/>
</dbReference>
<dbReference type="Gene3D" id="1.10.10.60">
    <property type="entry name" value="Homeodomain-like"/>
    <property type="match status" value="1"/>
</dbReference>
<reference evidence="6 7" key="1">
    <citation type="submission" date="2018-06" db="EMBL/GenBank/DDBJ databases">
        <authorList>
            <consortium name="Pathogen Informatics"/>
            <person name="Doyle S."/>
        </authorList>
    </citation>
    <scope>NUCLEOTIDE SEQUENCE [LARGE SCALE GENOMIC DNA]</scope>
    <source>
        <strain evidence="6 7">NCTC11997</strain>
    </source>
</reference>
<sequence length="176" mass="19999">MSTEQQYLLIDDNEIFASLMVRGFARHNLLLDWAANSHEALIKENTYAGIILDLNLEQESGMHLLPRLLERYPETNILILTGYASIATAVNAIKIGATNYLPKPATVEQILEAFAGELLEEIKEEAFNTPSLKRMTWEHIQFQLSKNNGNISATARDLGMHRRTLQRMLNKRPAKH</sequence>
<dbReference type="InterPro" id="IPR001789">
    <property type="entry name" value="Sig_transdc_resp-reg_receiver"/>
</dbReference>
<evidence type="ECO:0000256" key="2">
    <source>
        <dbReference type="ARBA" id="ARBA00023012"/>
    </source>
</evidence>
<dbReference type="SUPFAM" id="SSF52172">
    <property type="entry name" value="CheY-like"/>
    <property type="match status" value="1"/>
</dbReference>
<keyword evidence="2" id="KW-0902">Two-component regulatory system</keyword>
<evidence type="ECO:0000313" key="6">
    <source>
        <dbReference type="EMBL" id="SUA54063.1"/>
    </source>
</evidence>
<dbReference type="PANTHER" id="PTHR44591">
    <property type="entry name" value="STRESS RESPONSE REGULATOR PROTEIN 1"/>
    <property type="match status" value="1"/>
</dbReference>
<dbReference type="GO" id="GO:0043565">
    <property type="term" value="F:sequence-specific DNA binding"/>
    <property type="evidence" value="ECO:0007669"/>
    <property type="project" value="InterPro"/>
</dbReference>
<accession>A0A378XHB9</accession>
<gene>
    <name evidence="6" type="primary">regA</name>
    <name evidence="5" type="ORF">I6G29_06655</name>
    <name evidence="6" type="ORF">NCTC11997_01390</name>
</gene>
<evidence type="ECO:0000256" key="1">
    <source>
        <dbReference type="ARBA" id="ARBA00022553"/>
    </source>
</evidence>
<evidence type="ECO:0000256" key="3">
    <source>
        <dbReference type="PROSITE-ProRule" id="PRU00169"/>
    </source>
</evidence>
<dbReference type="PROSITE" id="PS50110">
    <property type="entry name" value="RESPONSE_REGULATORY"/>
    <property type="match status" value="1"/>
</dbReference>
<dbReference type="Gene3D" id="3.40.50.2300">
    <property type="match status" value="1"/>
</dbReference>
<feature type="modified residue" description="4-aspartylphosphate" evidence="3">
    <location>
        <position position="53"/>
    </location>
</feature>
<dbReference type="InterPro" id="IPR002197">
    <property type="entry name" value="HTH_Fis"/>
</dbReference>